<evidence type="ECO:0000313" key="4">
    <source>
        <dbReference type="Proteomes" id="UP000823990"/>
    </source>
</evidence>
<name>A0A9D1TRN2_9FIRM</name>
<sequence>MSTGLKSALGSYARATKKVREVVDAVIDEQSFVELGAFIGGANELGEYKGEGVYCGLATVDDRDVAVLAINPEVFSGGISGRGAKKIADLVDRACNAGLPLISFIDSAGARVLDGVDALDGYDSVLAAYCKAYGSVPVITAVTGKCYGMLTYLADYSDLFIAVEKAKISTAAPLIISGESGKDVSGAKNHYKTTGVVTNLVKDTGELRALISEALEDMCDVVGETEDDPNRVCEDLTSSSSVKAVLASAFDEGSVLELRGGIAPEAVTAFAKLNGITAAVVGVSGKLTALGAAKITDFLNTADNAGVPVVNLVACTGTAACAAEETGALIRNVGDLIYTYNNLDVVKVTLVCGKTAGAGYTIFASKSACDYVMAWEKAAISPMESKAAAYMLYGKEIAKAKNTAAAERKFAAVYANENSAMEAAEKGYADMVIFPSHTRQYLIASMQAMIKR</sequence>
<feature type="domain" description="CoA carboxyltransferase N-terminal" evidence="1">
    <location>
        <begin position="1"/>
        <end position="185"/>
    </location>
</feature>
<dbReference type="PROSITE" id="PS50989">
    <property type="entry name" value="COA_CT_CTER"/>
    <property type="match status" value="1"/>
</dbReference>
<dbReference type="InterPro" id="IPR034733">
    <property type="entry name" value="AcCoA_carboxyl_beta"/>
</dbReference>
<protein>
    <recommendedName>
        <fullName evidence="5">Carboxyl transferase</fullName>
    </recommendedName>
</protein>
<dbReference type="InterPro" id="IPR029045">
    <property type="entry name" value="ClpP/crotonase-like_dom_sf"/>
</dbReference>
<evidence type="ECO:0000259" key="1">
    <source>
        <dbReference type="PROSITE" id="PS50980"/>
    </source>
</evidence>
<evidence type="ECO:0008006" key="5">
    <source>
        <dbReference type="Google" id="ProtNLM"/>
    </source>
</evidence>
<evidence type="ECO:0000313" key="3">
    <source>
        <dbReference type="EMBL" id="HIW02958.1"/>
    </source>
</evidence>
<evidence type="ECO:0000259" key="2">
    <source>
        <dbReference type="PROSITE" id="PS50989"/>
    </source>
</evidence>
<comment type="caution">
    <text evidence="3">The sequence shown here is derived from an EMBL/GenBank/DDBJ whole genome shotgun (WGS) entry which is preliminary data.</text>
</comment>
<reference evidence="3" key="2">
    <citation type="submission" date="2021-04" db="EMBL/GenBank/DDBJ databases">
        <authorList>
            <person name="Gilroy R."/>
        </authorList>
    </citation>
    <scope>NUCLEOTIDE SEQUENCE</scope>
    <source>
        <strain evidence="3">12435</strain>
    </source>
</reference>
<dbReference type="InterPro" id="IPR011762">
    <property type="entry name" value="COA_CT_N"/>
</dbReference>
<dbReference type="GO" id="GO:0004658">
    <property type="term" value="F:propionyl-CoA carboxylase activity"/>
    <property type="evidence" value="ECO:0007669"/>
    <property type="project" value="TreeGrafter"/>
</dbReference>
<accession>A0A9D1TRN2</accession>
<dbReference type="AlphaFoldDB" id="A0A9D1TRN2"/>
<dbReference type="PROSITE" id="PS50980">
    <property type="entry name" value="COA_CT_NTER"/>
    <property type="match status" value="1"/>
</dbReference>
<dbReference type="InterPro" id="IPR011763">
    <property type="entry name" value="COA_CT_C"/>
</dbReference>
<dbReference type="Gene3D" id="3.90.226.10">
    <property type="entry name" value="2-enoyl-CoA Hydratase, Chain A, domain 1"/>
    <property type="match status" value="2"/>
</dbReference>
<reference evidence="3" key="1">
    <citation type="journal article" date="2021" name="PeerJ">
        <title>Extensive microbial diversity within the chicken gut microbiome revealed by metagenomics and culture.</title>
        <authorList>
            <person name="Gilroy R."/>
            <person name="Ravi A."/>
            <person name="Getino M."/>
            <person name="Pursley I."/>
            <person name="Horton D.L."/>
            <person name="Alikhan N.F."/>
            <person name="Baker D."/>
            <person name="Gharbi K."/>
            <person name="Hall N."/>
            <person name="Watson M."/>
            <person name="Adriaenssens E.M."/>
            <person name="Foster-Nyarko E."/>
            <person name="Jarju S."/>
            <person name="Secka A."/>
            <person name="Antonio M."/>
            <person name="Oren A."/>
            <person name="Chaudhuri R.R."/>
            <person name="La Ragione R."/>
            <person name="Hildebrand F."/>
            <person name="Pallen M.J."/>
        </authorList>
    </citation>
    <scope>NUCLEOTIDE SEQUENCE</scope>
    <source>
        <strain evidence="3">12435</strain>
    </source>
</reference>
<dbReference type="Proteomes" id="UP000823990">
    <property type="component" value="Unassembled WGS sequence"/>
</dbReference>
<organism evidence="3 4">
    <name type="scientific">Candidatus Protoclostridium stercorigallinarum</name>
    <dbReference type="NCBI Taxonomy" id="2838741"/>
    <lineage>
        <taxon>Bacteria</taxon>
        <taxon>Bacillati</taxon>
        <taxon>Bacillota</taxon>
        <taxon>Clostridia</taxon>
        <taxon>Candidatus Protoclostridium</taxon>
    </lineage>
</organism>
<dbReference type="InterPro" id="IPR051047">
    <property type="entry name" value="AccD/PCCB"/>
</dbReference>
<dbReference type="PANTHER" id="PTHR43842:SF2">
    <property type="entry name" value="PROPIONYL-COA CARBOXYLASE BETA CHAIN, MITOCHONDRIAL"/>
    <property type="match status" value="1"/>
</dbReference>
<dbReference type="EMBL" id="DXHS01000104">
    <property type="protein sequence ID" value="HIW02958.1"/>
    <property type="molecule type" value="Genomic_DNA"/>
</dbReference>
<gene>
    <name evidence="3" type="ORF">H9892_06420</name>
</gene>
<feature type="domain" description="CoA carboxyltransferase C-terminal" evidence="2">
    <location>
        <begin position="228"/>
        <end position="452"/>
    </location>
</feature>
<dbReference type="Pfam" id="PF01039">
    <property type="entry name" value="Carboxyl_trans"/>
    <property type="match status" value="1"/>
</dbReference>
<proteinExistence type="predicted"/>
<dbReference type="SUPFAM" id="SSF52096">
    <property type="entry name" value="ClpP/crotonase"/>
    <property type="match status" value="2"/>
</dbReference>
<dbReference type="PANTHER" id="PTHR43842">
    <property type="entry name" value="PROPIONYL-COA CARBOXYLASE BETA CHAIN"/>
    <property type="match status" value="1"/>
</dbReference>